<feature type="domain" description="EngC GTPase" evidence="4">
    <location>
        <begin position="96"/>
        <end position="245"/>
    </location>
</feature>
<dbReference type="InterPro" id="IPR027417">
    <property type="entry name" value="P-loop_NTPase"/>
</dbReference>
<evidence type="ECO:0000313" key="6">
    <source>
        <dbReference type="EMBL" id="VAW81690.1"/>
    </source>
</evidence>
<dbReference type="InterPro" id="IPR004881">
    <property type="entry name" value="Ribosome_biogen_GTPase_RsgA"/>
</dbReference>
<keyword evidence="1" id="KW-0547">Nucleotide-binding</keyword>
<protein>
    <submittedName>
        <fullName evidence="6">Ribosome small subunit biogenesis RbfA-release protein RsgA</fullName>
    </submittedName>
</protein>
<accession>A0A3B0YYC9</accession>
<gene>
    <name evidence="6" type="ORF">MNBD_GAMMA13-1946</name>
</gene>
<dbReference type="HAMAP" id="MF_01820">
    <property type="entry name" value="GTPase_RsgA"/>
    <property type="match status" value="1"/>
</dbReference>
<dbReference type="SUPFAM" id="SSF52540">
    <property type="entry name" value="P-loop containing nucleoside triphosphate hydrolases"/>
    <property type="match status" value="1"/>
</dbReference>
<dbReference type="InterPro" id="IPR012340">
    <property type="entry name" value="NA-bd_OB-fold"/>
</dbReference>
<keyword evidence="2" id="KW-0342">GTP-binding</keyword>
<dbReference type="CDD" id="cd01854">
    <property type="entry name" value="YjeQ_EngC"/>
    <property type="match status" value="1"/>
</dbReference>
<organism evidence="6">
    <name type="scientific">hydrothermal vent metagenome</name>
    <dbReference type="NCBI Taxonomy" id="652676"/>
    <lineage>
        <taxon>unclassified sequences</taxon>
        <taxon>metagenomes</taxon>
        <taxon>ecological metagenomes</taxon>
    </lineage>
</organism>
<sequence>MSRRKPPPAKNSVAPTEPEGQPGLILAHHGQSSLVESASGDVVRCSTRRSLPRTVSGDRVLWQPSSPREGVITAVLERDTVLSRPDHNHRVRPVAANIDQIVVVIASKPSFEYQMLDSYLVAAELIGTQPVIVVNKSDLLDHDSRSKLEERLAVYQSIGYTLLFTSTHSTDGLRDLHQQLKTHTSVLVGQSGVGKSSLIQALLPELNIRTGSLSQVTGLGRHTTTVAMLYHLPDGGDLIDSPGVRDFNLVKTPIEDLQYGFREFRPYLGQCRFHNCRHISEPSCAVQAAAREGGIVARRLENYCNLVGAMAGTGNKACT</sequence>
<evidence type="ECO:0000259" key="4">
    <source>
        <dbReference type="PROSITE" id="PS50936"/>
    </source>
</evidence>
<evidence type="ECO:0000256" key="1">
    <source>
        <dbReference type="ARBA" id="ARBA00022741"/>
    </source>
</evidence>
<dbReference type="PROSITE" id="PS50936">
    <property type="entry name" value="ENGC_GTPASE"/>
    <property type="match status" value="1"/>
</dbReference>
<proteinExistence type="inferred from homology"/>
<dbReference type="AlphaFoldDB" id="A0A3B0YYC9"/>
<dbReference type="GO" id="GO:0003924">
    <property type="term" value="F:GTPase activity"/>
    <property type="evidence" value="ECO:0007669"/>
    <property type="project" value="InterPro"/>
</dbReference>
<dbReference type="Gene3D" id="3.40.50.300">
    <property type="entry name" value="P-loop containing nucleotide triphosphate hydrolases"/>
    <property type="match status" value="1"/>
</dbReference>
<reference evidence="6" key="1">
    <citation type="submission" date="2018-06" db="EMBL/GenBank/DDBJ databases">
        <authorList>
            <person name="Zhirakovskaya E."/>
        </authorList>
    </citation>
    <scope>NUCLEOTIDE SEQUENCE</scope>
</reference>
<name>A0A3B0YYC9_9ZZZZ</name>
<dbReference type="NCBIfam" id="TIGR00157">
    <property type="entry name" value="ribosome small subunit-dependent GTPase A"/>
    <property type="match status" value="1"/>
</dbReference>
<feature type="domain" description="CP-type G" evidence="5">
    <location>
        <begin position="87"/>
        <end position="247"/>
    </location>
</feature>
<dbReference type="Gene3D" id="2.40.50.140">
    <property type="entry name" value="Nucleic acid-binding proteins"/>
    <property type="match status" value="1"/>
</dbReference>
<evidence type="ECO:0000256" key="3">
    <source>
        <dbReference type="SAM" id="MobiDB-lite"/>
    </source>
</evidence>
<feature type="region of interest" description="Disordered" evidence="3">
    <location>
        <begin position="1"/>
        <end position="23"/>
    </location>
</feature>
<dbReference type="InterPro" id="IPR030378">
    <property type="entry name" value="G_CP_dom"/>
</dbReference>
<dbReference type="GO" id="GO:0005525">
    <property type="term" value="F:GTP binding"/>
    <property type="evidence" value="ECO:0007669"/>
    <property type="project" value="UniProtKB-KW"/>
</dbReference>
<dbReference type="NCBIfam" id="NF008931">
    <property type="entry name" value="PRK12288.1"/>
    <property type="match status" value="1"/>
</dbReference>
<dbReference type="PROSITE" id="PS51721">
    <property type="entry name" value="G_CP"/>
    <property type="match status" value="1"/>
</dbReference>
<evidence type="ECO:0000259" key="5">
    <source>
        <dbReference type="PROSITE" id="PS51721"/>
    </source>
</evidence>
<dbReference type="Gene3D" id="1.10.40.50">
    <property type="entry name" value="Probable gtpase engc, domain 3"/>
    <property type="match status" value="1"/>
</dbReference>
<evidence type="ECO:0000256" key="2">
    <source>
        <dbReference type="ARBA" id="ARBA00023134"/>
    </source>
</evidence>
<dbReference type="Pfam" id="PF03193">
    <property type="entry name" value="RsgA_GTPase"/>
    <property type="match status" value="1"/>
</dbReference>
<dbReference type="PANTHER" id="PTHR32120">
    <property type="entry name" value="SMALL RIBOSOMAL SUBUNIT BIOGENESIS GTPASE RSGA"/>
    <property type="match status" value="1"/>
</dbReference>
<dbReference type="PANTHER" id="PTHR32120:SF11">
    <property type="entry name" value="SMALL RIBOSOMAL SUBUNIT BIOGENESIS GTPASE RSGA 1, MITOCHONDRIAL-RELATED"/>
    <property type="match status" value="1"/>
</dbReference>
<dbReference type="InterPro" id="IPR010914">
    <property type="entry name" value="RsgA_GTPase_dom"/>
</dbReference>
<dbReference type="EMBL" id="UOFK01000273">
    <property type="protein sequence ID" value="VAW81690.1"/>
    <property type="molecule type" value="Genomic_DNA"/>
</dbReference>